<organism evidence="1 2">
    <name type="scientific">Pedobacter nyackensis</name>
    <dbReference type="NCBI Taxonomy" id="475255"/>
    <lineage>
        <taxon>Bacteria</taxon>
        <taxon>Pseudomonadati</taxon>
        <taxon>Bacteroidota</taxon>
        <taxon>Sphingobacteriia</taxon>
        <taxon>Sphingobacteriales</taxon>
        <taxon>Sphingobacteriaceae</taxon>
        <taxon>Pedobacter</taxon>
    </lineage>
</organism>
<dbReference type="AlphaFoldDB" id="A0A1W2AIL3"/>
<proteinExistence type="predicted"/>
<evidence type="ECO:0000313" key="2">
    <source>
        <dbReference type="Proteomes" id="UP000192678"/>
    </source>
</evidence>
<dbReference type="Proteomes" id="UP000192678">
    <property type="component" value="Unassembled WGS sequence"/>
</dbReference>
<dbReference type="RefSeq" id="WP_084287206.1">
    <property type="nucleotide sequence ID" value="NZ_FWYB01000001.1"/>
</dbReference>
<dbReference type="PROSITE" id="PS51257">
    <property type="entry name" value="PROKAR_LIPOPROTEIN"/>
    <property type="match status" value="1"/>
</dbReference>
<accession>A0A1W2AIL3</accession>
<dbReference type="EMBL" id="FWYB01000001">
    <property type="protein sequence ID" value="SMC60464.1"/>
    <property type="molecule type" value="Genomic_DNA"/>
</dbReference>
<reference evidence="1 2" key="1">
    <citation type="submission" date="2017-04" db="EMBL/GenBank/DDBJ databases">
        <authorList>
            <person name="Afonso C.L."/>
            <person name="Miller P.J."/>
            <person name="Scott M.A."/>
            <person name="Spackman E."/>
            <person name="Goraichik I."/>
            <person name="Dimitrov K.M."/>
            <person name="Suarez D.L."/>
            <person name="Swayne D.E."/>
        </authorList>
    </citation>
    <scope>NUCLEOTIDE SEQUENCE [LARGE SCALE GENOMIC DNA]</scope>
    <source>
        <strain evidence="1 2">DSM 19625</strain>
    </source>
</reference>
<gene>
    <name evidence="1" type="ORF">SAMN04488101_101646</name>
</gene>
<name>A0A1W2AIL3_9SPHI</name>
<evidence type="ECO:0000313" key="1">
    <source>
        <dbReference type="EMBL" id="SMC60464.1"/>
    </source>
</evidence>
<protein>
    <recommendedName>
        <fullName evidence="3">Lipoprotein</fullName>
    </recommendedName>
</protein>
<dbReference type="STRING" id="475255.SAMN04488101_101646"/>
<sequence>MKNILPFILLVLLIAGCKKKTTEENQDQQYFEVLCNDCTVNYSNDNGSISTANNIKGSFKKEYLSSRDIEISVQVITTATIKIYHGNFNFSREYDKNVYLTYSKSSRYVNDGSSSGSGSGNYGCGSYNGKTLYLGSQGGCYYLTSGGNKSYVDRNYCKCN</sequence>
<dbReference type="OrthoDB" id="711462at2"/>
<evidence type="ECO:0008006" key="3">
    <source>
        <dbReference type="Google" id="ProtNLM"/>
    </source>
</evidence>
<keyword evidence="2" id="KW-1185">Reference proteome</keyword>